<dbReference type="SUPFAM" id="SSF69279">
    <property type="entry name" value="Phage tail proteins"/>
    <property type="match status" value="1"/>
</dbReference>
<dbReference type="Gene3D" id="2.30.110.40">
    <property type="entry name" value="Phage tail tube protein"/>
    <property type="match status" value="1"/>
</dbReference>
<dbReference type="InterPro" id="IPR018989">
    <property type="entry name" value="DUF2001"/>
</dbReference>
<evidence type="ECO:0000313" key="1">
    <source>
        <dbReference type="EMBL" id="DAD97928.1"/>
    </source>
</evidence>
<protein>
    <submittedName>
        <fullName evidence="1">Tail tube protein</fullName>
    </submittedName>
</protein>
<sequence>MADEILDALKTMDAGDVVSSKLASCYIVTGGNRYLLFQAKKLTAKIKKNKEKVAILGRIGAGNKSTSVEYNGSLTIYHNTALFDKMVEKYLKTGVDTYFDMQVVNHDPTSKAGRRSVILKGVNLDELTAAEFDADGKYIEQEHNFTYEGVKYVEHFDELDGMQA</sequence>
<name>A0A8S5NUP4_9CAUD</name>
<reference evidence="1" key="1">
    <citation type="journal article" date="2021" name="Proc. Natl. Acad. Sci. U.S.A.">
        <title>A Catalog of Tens of Thousands of Viruses from Human Metagenomes Reveals Hidden Associations with Chronic Diseases.</title>
        <authorList>
            <person name="Tisza M.J."/>
            <person name="Buck C.B."/>
        </authorList>
    </citation>
    <scope>NUCLEOTIDE SEQUENCE</scope>
    <source>
        <strain evidence="1">CtybZ1</strain>
    </source>
</reference>
<dbReference type="InterPro" id="IPR038628">
    <property type="entry name" value="XkdM-like_sf"/>
</dbReference>
<proteinExistence type="predicted"/>
<dbReference type="Pfam" id="PF09393">
    <property type="entry name" value="DUF2001"/>
    <property type="match status" value="1"/>
</dbReference>
<dbReference type="EMBL" id="BK015250">
    <property type="protein sequence ID" value="DAD97928.1"/>
    <property type="molecule type" value="Genomic_DNA"/>
</dbReference>
<organism evidence="1">
    <name type="scientific">Siphoviridae sp. ctybZ1</name>
    <dbReference type="NCBI Taxonomy" id="2825746"/>
    <lineage>
        <taxon>Viruses</taxon>
        <taxon>Duplodnaviria</taxon>
        <taxon>Heunggongvirae</taxon>
        <taxon>Uroviricota</taxon>
        <taxon>Caudoviricetes</taxon>
    </lineage>
</organism>
<accession>A0A8S5NUP4</accession>